<gene>
    <name evidence="2" type="ORF">LEL_05270</name>
</gene>
<dbReference type="STRING" id="1081108.A0A168HXV8"/>
<dbReference type="EMBL" id="AZHF01000003">
    <property type="protein sequence ID" value="OAA78447.1"/>
    <property type="molecule type" value="Genomic_DNA"/>
</dbReference>
<accession>A0A168HXV8</accession>
<dbReference type="OrthoDB" id="2596908at2759"/>
<keyword evidence="1" id="KW-0472">Membrane</keyword>
<dbReference type="AlphaFoldDB" id="A0A168HXV8"/>
<evidence type="ECO:0000313" key="3">
    <source>
        <dbReference type="Proteomes" id="UP000076881"/>
    </source>
</evidence>
<keyword evidence="1" id="KW-1133">Transmembrane helix</keyword>
<feature type="transmembrane region" description="Helical" evidence="1">
    <location>
        <begin position="300"/>
        <end position="321"/>
    </location>
</feature>
<evidence type="ECO:0000313" key="2">
    <source>
        <dbReference type="EMBL" id="OAA78447.1"/>
    </source>
</evidence>
<name>A0A168HXV8_CORDF</name>
<sequence>MLAADSLNSTMISRVSLLASYLLARTASASLALADTILVRAEDVLSTPYSALVSAEALTAKSLLRRQQQADAGNRTDGIQLQPDGALNLTAWDQDTNNACISTLRSITRASNPSGNCICYNLPSLDAKSGVFEAELRLYKVSDPRGSWTGIKPSDVKVSVSYNGASASPVKADAMTGKGMQGGMSSVMRRSSLEGREDHNPELLQAYMLVGQIDEKQMSEQMSMAALQSLVMPTLTLAATNTSGIRVATNVSLNEAIFLNGVFSHQVVQSDFSAAQAAVDDALAALHNGTAAFILPGTQLMIFPVGLIVTSIWLAIGLAAYGMGTFERIQYADMYRQRMGLDAGRGRGGKTI</sequence>
<comment type="caution">
    <text evidence="2">The sequence shown here is derived from an EMBL/GenBank/DDBJ whole genome shotgun (WGS) entry which is preliminary data.</text>
</comment>
<dbReference type="Proteomes" id="UP000076881">
    <property type="component" value="Unassembled WGS sequence"/>
</dbReference>
<evidence type="ECO:0000256" key="1">
    <source>
        <dbReference type="SAM" id="Phobius"/>
    </source>
</evidence>
<reference evidence="2 3" key="1">
    <citation type="journal article" date="2016" name="Genome Biol. Evol.">
        <title>Divergent and convergent evolution of fungal pathogenicity.</title>
        <authorList>
            <person name="Shang Y."/>
            <person name="Xiao G."/>
            <person name="Zheng P."/>
            <person name="Cen K."/>
            <person name="Zhan S."/>
            <person name="Wang C."/>
        </authorList>
    </citation>
    <scope>NUCLEOTIDE SEQUENCE [LARGE SCALE GENOMIC DNA]</scope>
    <source>
        <strain evidence="2 3">RCEF 1005</strain>
    </source>
</reference>
<keyword evidence="3" id="KW-1185">Reference proteome</keyword>
<proteinExistence type="predicted"/>
<organism evidence="2 3">
    <name type="scientific">Akanthomyces lecanii RCEF 1005</name>
    <dbReference type="NCBI Taxonomy" id="1081108"/>
    <lineage>
        <taxon>Eukaryota</taxon>
        <taxon>Fungi</taxon>
        <taxon>Dikarya</taxon>
        <taxon>Ascomycota</taxon>
        <taxon>Pezizomycotina</taxon>
        <taxon>Sordariomycetes</taxon>
        <taxon>Hypocreomycetidae</taxon>
        <taxon>Hypocreales</taxon>
        <taxon>Cordycipitaceae</taxon>
        <taxon>Akanthomyces</taxon>
        <taxon>Cordyceps confragosa</taxon>
    </lineage>
</organism>
<keyword evidence="1" id="KW-0812">Transmembrane</keyword>
<protein>
    <submittedName>
        <fullName evidence="2">Uncharacterized protein</fullName>
    </submittedName>
</protein>